<evidence type="ECO:0000256" key="1">
    <source>
        <dbReference type="ARBA" id="ARBA00009820"/>
    </source>
</evidence>
<dbReference type="PANTHER" id="PTHR36842">
    <property type="entry name" value="PROTEIN TOLB HOMOLOG"/>
    <property type="match status" value="1"/>
</dbReference>
<dbReference type="InterPro" id="IPR011042">
    <property type="entry name" value="6-blade_b-propeller_TolB-like"/>
</dbReference>
<accession>A0ABW9JF75</accession>
<dbReference type="SUPFAM" id="SSF82171">
    <property type="entry name" value="DPP6 N-terminal domain-like"/>
    <property type="match status" value="1"/>
</dbReference>
<protein>
    <submittedName>
        <fullName evidence="2">DUF3748 domain-containing protein</fullName>
    </submittedName>
</protein>
<organism evidence="2 3">
    <name type="scientific">Pedobacter helvus</name>
    <dbReference type="NCBI Taxonomy" id="2563444"/>
    <lineage>
        <taxon>Bacteria</taxon>
        <taxon>Pseudomonadati</taxon>
        <taxon>Bacteroidota</taxon>
        <taxon>Sphingobacteriia</taxon>
        <taxon>Sphingobacteriales</taxon>
        <taxon>Sphingobacteriaceae</taxon>
        <taxon>Pedobacter</taxon>
    </lineage>
</organism>
<dbReference type="InterPro" id="IPR022223">
    <property type="entry name" value="DUF3748"/>
</dbReference>
<dbReference type="EMBL" id="SRMP02000008">
    <property type="protein sequence ID" value="MFN0291053.1"/>
    <property type="molecule type" value="Genomic_DNA"/>
</dbReference>
<dbReference type="Gene3D" id="2.120.10.30">
    <property type="entry name" value="TolB, C-terminal domain"/>
    <property type="match status" value="2"/>
</dbReference>
<dbReference type="Pfam" id="PF12566">
    <property type="entry name" value="DUF3748"/>
    <property type="match status" value="1"/>
</dbReference>
<evidence type="ECO:0000313" key="2">
    <source>
        <dbReference type="EMBL" id="MFN0291053.1"/>
    </source>
</evidence>
<dbReference type="InterPro" id="IPR011659">
    <property type="entry name" value="WD40"/>
</dbReference>
<comment type="similarity">
    <text evidence="1">Belongs to the TolB family.</text>
</comment>
<reference evidence="2 3" key="1">
    <citation type="submission" date="2024-12" db="EMBL/GenBank/DDBJ databases">
        <authorList>
            <person name="Hu S."/>
        </authorList>
    </citation>
    <scope>NUCLEOTIDE SEQUENCE [LARGE SCALE GENOMIC DNA]</scope>
    <source>
        <strain evidence="2 3">P-25</strain>
    </source>
</reference>
<dbReference type="Proteomes" id="UP001517367">
    <property type="component" value="Unassembled WGS sequence"/>
</dbReference>
<keyword evidence="3" id="KW-1185">Reference proteome</keyword>
<proteinExistence type="inferred from homology"/>
<dbReference type="Pfam" id="PF07676">
    <property type="entry name" value="PD40"/>
    <property type="match status" value="1"/>
</dbReference>
<comment type="caution">
    <text evidence="2">The sequence shown here is derived from an EMBL/GenBank/DDBJ whole genome shotgun (WGS) entry which is preliminary data.</text>
</comment>
<evidence type="ECO:0000313" key="3">
    <source>
        <dbReference type="Proteomes" id="UP001517367"/>
    </source>
</evidence>
<dbReference type="RefSeq" id="WP_138730261.1">
    <property type="nucleotide sequence ID" value="NZ_SRMP02000008.1"/>
</dbReference>
<name>A0ABW9JF75_9SPHI</name>
<gene>
    <name evidence="2" type="ORF">E5L68_006600</name>
</gene>
<sequence>MFNKKEVQLTHSEIGHTLNTGQVFSANNEWIVFDHRNNDGDIKITAGIGIVNAKTGEERTIYKLQNQTVHGPGVGAASFSPVTDRVIFIQGIRNADEHKPYDFTRRTGVAIDIVQPQQPIFMDARDIEKAFTVGALRGGTHAHSWSGDGQMISFTYNDYVMEQLAKTNPEVKDLRTIGLMFPKKVLVNNTQNLENNDGEMFSVLAATVTENPKFGSDEIDKAFDECWIGTNGYVKKDGAKQRRAIAFQGNVKNTVGNTITEVFVADIAEDLTTTKFDKSIAGTEKTRPAVPNGISQRRITFTKKGAKGPRNWLRSSADGSQIFFLSEDDDGLVQVYSVSPNGGEIKQITQNPFAVASPINISPDGLYLAYIADQSVFITEIETGTSHRLTPKYVAPEKLNGAVVWSNDGKKLAYNRYVKSENGVFLQIFLLSRD</sequence>
<dbReference type="PANTHER" id="PTHR36842:SF1">
    <property type="entry name" value="PROTEIN TOLB"/>
    <property type="match status" value="1"/>
</dbReference>